<evidence type="ECO:0000313" key="2">
    <source>
        <dbReference type="Proteomes" id="UP000036700"/>
    </source>
</evidence>
<dbReference type="Proteomes" id="UP000036700">
    <property type="component" value="Chromosome"/>
</dbReference>
<dbReference type="RefSeq" id="WP_047214270.1">
    <property type="nucleotide sequence ID" value="NZ_CP011568.3"/>
</dbReference>
<proteinExistence type="predicted"/>
<dbReference type="PATRIC" id="fig|445709.3.peg.2061"/>
<dbReference type="KEGG" id="ptx:ABW99_09635"/>
<organism evidence="1 2">
    <name type="scientific">Pandoraea thiooxydans</name>
    <dbReference type="NCBI Taxonomy" id="445709"/>
    <lineage>
        <taxon>Bacteria</taxon>
        <taxon>Pseudomonadati</taxon>
        <taxon>Pseudomonadota</taxon>
        <taxon>Betaproteobacteria</taxon>
        <taxon>Burkholderiales</taxon>
        <taxon>Burkholderiaceae</taxon>
        <taxon>Pandoraea</taxon>
    </lineage>
</organism>
<sequence length="196" mass="21917">MPRKKSIKLSAHDFNTEVDKISAFLSSVSMAQTDEHVTWLHNYAIIRLYKEFEGLMLDALVGAVNNDTSTLAATTDVEFPKHLTDEVCEFLITGTGYFDFKGRSGLIKTIKSFVPDTHYLVVIIKKPVYKVALERLATLRNFAAHESTPSKRAALEAIGAKRLSCSGAWLKRQERFSKIANNLKALATEIHVNAPY</sequence>
<name>A0A0G3EN17_9BURK</name>
<evidence type="ECO:0000313" key="1">
    <source>
        <dbReference type="EMBL" id="AKJ68438.1"/>
    </source>
</evidence>
<dbReference type="OrthoDB" id="5185505at2"/>
<evidence type="ECO:0008006" key="3">
    <source>
        <dbReference type="Google" id="ProtNLM"/>
    </source>
</evidence>
<dbReference type="AlphaFoldDB" id="A0A0G3EN17"/>
<keyword evidence="2" id="KW-1185">Reference proteome</keyword>
<reference evidence="2" key="1">
    <citation type="submission" date="2015-06" db="EMBL/GenBank/DDBJ databases">
        <authorList>
            <person name="Lim Y.L."/>
            <person name="Ee R."/>
            <person name="Yong D."/>
            <person name="How K.Y."/>
            <person name="Yin W.F."/>
            <person name="Chan K.G."/>
        </authorList>
    </citation>
    <scope>NUCLEOTIDE SEQUENCE [LARGE SCALE GENOMIC DNA]</scope>
    <source>
        <strain evidence="2">DSM 25325</strain>
    </source>
</reference>
<gene>
    <name evidence="1" type="ORF">ABW99_09635</name>
</gene>
<dbReference type="EMBL" id="CP011568">
    <property type="protein sequence ID" value="AKJ68438.1"/>
    <property type="molecule type" value="Genomic_DNA"/>
</dbReference>
<accession>A0A0G3EN17</accession>
<protein>
    <recommendedName>
        <fullName evidence="3">RiboL-PSP-HEPN domain-containing protein</fullName>
    </recommendedName>
</protein>